<evidence type="ECO:0000256" key="1">
    <source>
        <dbReference type="SAM" id="MobiDB-lite"/>
    </source>
</evidence>
<name>A0A814BZT2_9BILA</name>
<protein>
    <recommendedName>
        <fullName evidence="5">Hydrophobin</fullName>
    </recommendedName>
</protein>
<sequence>MQMSKCLCLMIIAVIVIATNASPVRQRRSGKSGCSNSNGQGNSNGNSNTNNGNAQPYTLNHGDYYYTNKQSTITNTVNKCNSGATHCCNNSGSSSSSGNTNTNNQQTACDNVATSGTSGTQYNGCDSSQSCCQQNTVNSVVSLQCSSVSTSSSPTN</sequence>
<dbReference type="EMBL" id="CAJNOE010000116">
    <property type="protein sequence ID" value="CAF0934923.1"/>
    <property type="molecule type" value="Genomic_DNA"/>
</dbReference>
<evidence type="ECO:0008006" key="5">
    <source>
        <dbReference type="Google" id="ProtNLM"/>
    </source>
</evidence>
<dbReference type="AlphaFoldDB" id="A0A814BZT2"/>
<feature type="region of interest" description="Disordered" evidence="1">
    <location>
        <begin position="26"/>
        <end position="54"/>
    </location>
</feature>
<gene>
    <name evidence="3" type="ORF">IZO911_LOCUS14093</name>
</gene>
<feature type="chain" id="PRO_5032718368" description="Hydrophobin" evidence="2">
    <location>
        <begin position="22"/>
        <end position="156"/>
    </location>
</feature>
<keyword evidence="2" id="KW-0732">Signal</keyword>
<dbReference type="Proteomes" id="UP000663860">
    <property type="component" value="Unassembled WGS sequence"/>
</dbReference>
<organism evidence="3 4">
    <name type="scientific">Adineta steineri</name>
    <dbReference type="NCBI Taxonomy" id="433720"/>
    <lineage>
        <taxon>Eukaryota</taxon>
        <taxon>Metazoa</taxon>
        <taxon>Spiralia</taxon>
        <taxon>Gnathifera</taxon>
        <taxon>Rotifera</taxon>
        <taxon>Eurotatoria</taxon>
        <taxon>Bdelloidea</taxon>
        <taxon>Adinetida</taxon>
        <taxon>Adinetidae</taxon>
        <taxon>Adineta</taxon>
    </lineage>
</organism>
<evidence type="ECO:0000313" key="3">
    <source>
        <dbReference type="EMBL" id="CAF0934923.1"/>
    </source>
</evidence>
<reference evidence="3" key="1">
    <citation type="submission" date="2021-02" db="EMBL/GenBank/DDBJ databases">
        <authorList>
            <person name="Nowell W R."/>
        </authorList>
    </citation>
    <scope>NUCLEOTIDE SEQUENCE</scope>
</reference>
<evidence type="ECO:0000313" key="4">
    <source>
        <dbReference type="Proteomes" id="UP000663860"/>
    </source>
</evidence>
<comment type="caution">
    <text evidence="3">The sequence shown here is derived from an EMBL/GenBank/DDBJ whole genome shotgun (WGS) entry which is preliminary data.</text>
</comment>
<evidence type="ECO:0000256" key="2">
    <source>
        <dbReference type="SAM" id="SignalP"/>
    </source>
</evidence>
<feature type="signal peptide" evidence="2">
    <location>
        <begin position="1"/>
        <end position="21"/>
    </location>
</feature>
<feature type="compositionally biased region" description="Low complexity" evidence="1">
    <location>
        <begin position="31"/>
        <end position="53"/>
    </location>
</feature>
<proteinExistence type="predicted"/>
<accession>A0A814BZT2</accession>